<dbReference type="AlphaFoldDB" id="U3CBU3"/>
<dbReference type="Proteomes" id="UP000016567">
    <property type="component" value="Unassembled WGS sequence"/>
</dbReference>
<evidence type="ECO:0000256" key="1">
    <source>
        <dbReference type="ARBA" id="ARBA00022898"/>
    </source>
</evidence>
<dbReference type="CDD" id="cd00616">
    <property type="entry name" value="AHBA_syn"/>
    <property type="match status" value="1"/>
</dbReference>
<protein>
    <submittedName>
        <fullName evidence="6">Putative aminotransferase</fullName>
    </submittedName>
</protein>
<sequence>MKPSYPQWPQFDQKSADEIALTLKSGKVNYWTGTKGREFETNFAKWCSTNFAISTTNGTSALHTIIGSMDIGPGDEVIVPSYSFIATSYAVLQAGAIPRFCDVTSDHTINPDRIEALVTERTKAIVVVHLYGVVCDMDPINEIADRYQLKVIEDAAQCIGGKYKGNKVGTLGDAAAFSFCQSKHFTTGGEGGMIVTDDEDLAWHCRSFRDHGFDVKQKLALLDMEEKQPYIHERIGYNYRMTEMQSIVGINELNRFDDWNLANRKRNAFIYDEILKDCSLIESLPFNSSERENAYWLYPITLVTSITEQQTHQLYKSLVGLGIPVTKVLWPETFKENVYRNLQGFGQHEFPFNSSEYRSIESVNYTETRCPMANSLSKRTINLHLYPTLEPEHIERISHAFKELLNQLEASTL</sequence>
<comment type="similarity">
    <text evidence="2 5">Belongs to the DegT/DnrJ/EryC1 family.</text>
</comment>
<dbReference type="SUPFAM" id="SSF53383">
    <property type="entry name" value="PLP-dependent transferases"/>
    <property type="match status" value="1"/>
</dbReference>
<evidence type="ECO:0000256" key="3">
    <source>
        <dbReference type="PIRSR" id="PIRSR000390-1"/>
    </source>
</evidence>
<keyword evidence="6" id="KW-0032">Aminotransferase</keyword>
<evidence type="ECO:0000256" key="2">
    <source>
        <dbReference type="ARBA" id="ARBA00037999"/>
    </source>
</evidence>
<reference evidence="6 7" key="1">
    <citation type="submission" date="2013-09" db="EMBL/GenBank/DDBJ databases">
        <title>Whole genome shotgun sequence of Vibrio azureus NBRC 104587.</title>
        <authorList>
            <person name="Isaki S."/>
            <person name="Hosoyama A."/>
            <person name="Numata M."/>
            <person name="Hashimoto M."/>
            <person name="Hosoyama Y."/>
            <person name="Tsuchikane K."/>
            <person name="Noguchi M."/>
            <person name="Hirakata S."/>
            <person name="Ichikawa N."/>
            <person name="Ohji S."/>
            <person name="Yamazoe A."/>
            <person name="Fujita N."/>
        </authorList>
    </citation>
    <scope>NUCLEOTIDE SEQUENCE [LARGE SCALE GENOMIC DNA]</scope>
    <source>
        <strain evidence="6 7">NBRC 104587</strain>
    </source>
</reference>
<gene>
    <name evidence="6" type="ORF">VAZ01S_031_00210</name>
</gene>
<keyword evidence="7" id="KW-1185">Reference proteome</keyword>
<dbReference type="GO" id="GO:0008483">
    <property type="term" value="F:transaminase activity"/>
    <property type="evidence" value="ECO:0007669"/>
    <property type="project" value="UniProtKB-KW"/>
</dbReference>
<dbReference type="GO" id="GO:0000271">
    <property type="term" value="P:polysaccharide biosynthetic process"/>
    <property type="evidence" value="ECO:0007669"/>
    <property type="project" value="TreeGrafter"/>
</dbReference>
<feature type="modified residue" description="N6-(pyridoxal phosphate)lysine" evidence="4">
    <location>
        <position position="183"/>
    </location>
</feature>
<dbReference type="OrthoDB" id="9804264at2"/>
<dbReference type="GO" id="GO:0030170">
    <property type="term" value="F:pyridoxal phosphate binding"/>
    <property type="evidence" value="ECO:0007669"/>
    <property type="project" value="TreeGrafter"/>
</dbReference>
<dbReference type="InterPro" id="IPR015424">
    <property type="entry name" value="PyrdxlP-dep_Trfase"/>
</dbReference>
<keyword evidence="1 4" id="KW-0663">Pyridoxal phosphate</keyword>
<dbReference type="Pfam" id="PF01041">
    <property type="entry name" value="DegT_DnrJ_EryC1"/>
    <property type="match status" value="1"/>
</dbReference>
<dbReference type="eggNOG" id="COG0399">
    <property type="taxonomic scope" value="Bacteria"/>
</dbReference>
<organism evidence="6 7">
    <name type="scientific">Vibrio azureus NBRC 104587</name>
    <dbReference type="NCBI Taxonomy" id="1219077"/>
    <lineage>
        <taxon>Bacteria</taxon>
        <taxon>Pseudomonadati</taxon>
        <taxon>Pseudomonadota</taxon>
        <taxon>Gammaproteobacteria</taxon>
        <taxon>Vibrionales</taxon>
        <taxon>Vibrionaceae</taxon>
        <taxon>Vibrio</taxon>
    </lineage>
</organism>
<dbReference type="InterPro" id="IPR015422">
    <property type="entry name" value="PyrdxlP-dep_Trfase_small"/>
</dbReference>
<evidence type="ECO:0000256" key="5">
    <source>
        <dbReference type="RuleBase" id="RU004508"/>
    </source>
</evidence>
<dbReference type="PIRSF" id="PIRSF000390">
    <property type="entry name" value="PLP_StrS"/>
    <property type="match status" value="1"/>
</dbReference>
<dbReference type="Gene3D" id="3.40.640.10">
    <property type="entry name" value="Type I PLP-dependent aspartate aminotransferase-like (Major domain)"/>
    <property type="match status" value="1"/>
</dbReference>
<dbReference type="PANTHER" id="PTHR30244:SF34">
    <property type="entry name" value="DTDP-4-AMINO-4,6-DIDEOXYGALACTOSE TRANSAMINASE"/>
    <property type="match status" value="1"/>
</dbReference>
<evidence type="ECO:0000313" key="7">
    <source>
        <dbReference type="Proteomes" id="UP000016567"/>
    </source>
</evidence>
<evidence type="ECO:0000256" key="4">
    <source>
        <dbReference type="PIRSR" id="PIRSR000390-2"/>
    </source>
</evidence>
<dbReference type="InterPro" id="IPR000653">
    <property type="entry name" value="DegT/StrS_aminotransferase"/>
</dbReference>
<dbReference type="STRING" id="1219077.VAZ01S_031_00210"/>
<accession>U3CBU3</accession>
<evidence type="ECO:0000313" key="6">
    <source>
        <dbReference type="EMBL" id="GAD75808.1"/>
    </source>
</evidence>
<dbReference type="InterPro" id="IPR015421">
    <property type="entry name" value="PyrdxlP-dep_Trfase_major"/>
</dbReference>
<feature type="active site" description="Proton acceptor" evidence="3">
    <location>
        <position position="183"/>
    </location>
</feature>
<keyword evidence="6" id="KW-0808">Transferase</keyword>
<proteinExistence type="inferred from homology"/>
<dbReference type="EMBL" id="BATL01000031">
    <property type="protein sequence ID" value="GAD75808.1"/>
    <property type="molecule type" value="Genomic_DNA"/>
</dbReference>
<dbReference type="Gene3D" id="3.90.1150.10">
    <property type="entry name" value="Aspartate Aminotransferase, domain 1"/>
    <property type="match status" value="1"/>
</dbReference>
<dbReference type="PANTHER" id="PTHR30244">
    <property type="entry name" value="TRANSAMINASE"/>
    <property type="match status" value="1"/>
</dbReference>
<comment type="caution">
    <text evidence="6">The sequence shown here is derived from an EMBL/GenBank/DDBJ whole genome shotgun (WGS) entry which is preliminary data.</text>
</comment>
<name>U3CBU3_9VIBR</name>
<dbReference type="RefSeq" id="WP_021709564.1">
    <property type="nucleotide sequence ID" value="NZ_BAOB01000175.1"/>
</dbReference>